<dbReference type="SUPFAM" id="SSF53098">
    <property type="entry name" value="Ribonuclease H-like"/>
    <property type="match status" value="1"/>
</dbReference>
<dbReference type="PROSITE" id="PS50994">
    <property type="entry name" value="INTEGRASE"/>
    <property type="match status" value="1"/>
</dbReference>
<dbReference type="STRING" id="247156.NFA_20640"/>
<dbReference type="InterPro" id="IPR009057">
    <property type="entry name" value="Homeodomain-like_sf"/>
</dbReference>
<dbReference type="GO" id="GO:0003676">
    <property type="term" value="F:nucleic acid binding"/>
    <property type="evidence" value="ECO:0007669"/>
    <property type="project" value="InterPro"/>
</dbReference>
<name>Q5YY31_NOCFA</name>
<gene>
    <name evidence="2" type="ordered locus">NFA_20640</name>
</gene>
<keyword evidence="3" id="KW-1185">Reference proteome</keyword>
<dbReference type="AlphaFoldDB" id="Q5YY31"/>
<evidence type="ECO:0000259" key="1">
    <source>
        <dbReference type="PROSITE" id="PS50994"/>
    </source>
</evidence>
<feature type="domain" description="Integrase catalytic" evidence="1">
    <location>
        <begin position="125"/>
        <end position="301"/>
    </location>
</feature>
<organism evidence="2 3">
    <name type="scientific">Nocardia farcinica (strain IFM 10152)</name>
    <dbReference type="NCBI Taxonomy" id="247156"/>
    <lineage>
        <taxon>Bacteria</taxon>
        <taxon>Bacillati</taxon>
        <taxon>Actinomycetota</taxon>
        <taxon>Actinomycetes</taxon>
        <taxon>Mycobacteriales</taxon>
        <taxon>Nocardiaceae</taxon>
        <taxon>Nocardia</taxon>
    </lineage>
</organism>
<evidence type="ECO:0000313" key="3">
    <source>
        <dbReference type="Proteomes" id="UP000006820"/>
    </source>
</evidence>
<dbReference type="HOGENOM" id="CLU_027402_15_0_11"/>
<sequence length="343" mass="39275">MENANPPPTRPKDPSVLHRNAPLSIEGRRRLVQRCQHRPIAHVAAEMGISRQCASKWVNRWRRYGDLGLAFELHDEGTVIAVRTVTHQLAHLGLNRRRFLDPTGENNRAPRRIIARWPGHMVHVDEGRPHPRQRWVAGPWRRLRASQSRRQSQQRGAKAGYVYLHSVVDGYSRLAYTQAPDDEKADTAIRFMHRARAFLAAHGIGHIHRIVTDNGSCYRAHDFVKVLRGTRHQRIRPYTPRRNGKVERYQRILAEEFLDARTWTSKLQRSEALKVWGRVMEQAVRDEMIDRNPVQVFGLSTAVRASRGRVGGSARARTARGADAHRLGGCIGRRVGRQLPRLG</sequence>
<proteinExistence type="predicted"/>
<dbReference type="PANTHER" id="PTHR35004">
    <property type="entry name" value="TRANSPOSASE RV3428C-RELATED"/>
    <property type="match status" value="1"/>
</dbReference>
<dbReference type="Proteomes" id="UP000006820">
    <property type="component" value="Chromosome"/>
</dbReference>
<dbReference type="PANTHER" id="PTHR35004:SF7">
    <property type="entry name" value="INTEGRASE PROTEIN"/>
    <property type="match status" value="1"/>
</dbReference>
<dbReference type="Pfam" id="PF13518">
    <property type="entry name" value="HTH_28"/>
    <property type="match status" value="1"/>
</dbReference>
<dbReference type="Pfam" id="PF00665">
    <property type="entry name" value="rve"/>
    <property type="match status" value="1"/>
</dbReference>
<dbReference type="SUPFAM" id="SSF46689">
    <property type="entry name" value="Homeodomain-like"/>
    <property type="match status" value="1"/>
</dbReference>
<evidence type="ECO:0000313" key="2">
    <source>
        <dbReference type="EMBL" id="BAD56910.1"/>
    </source>
</evidence>
<accession>Q5YY31</accession>
<dbReference type="InterPro" id="IPR036397">
    <property type="entry name" value="RNaseH_sf"/>
</dbReference>
<dbReference type="InterPro" id="IPR012337">
    <property type="entry name" value="RNaseH-like_sf"/>
</dbReference>
<dbReference type="InterPro" id="IPR055247">
    <property type="entry name" value="InsJ-like_HTH"/>
</dbReference>
<reference evidence="2 3" key="1">
    <citation type="journal article" date="2004" name="Proc. Natl. Acad. Sci. U.S.A.">
        <title>The complete genomic sequence of Nocardia farcinica IFM 10152.</title>
        <authorList>
            <person name="Ishikawa J."/>
            <person name="Yamashita A."/>
            <person name="Mikami Y."/>
            <person name="Hoshino Y."/>
            <person name="Kurita H."/>
            <person name="Hotta K."/>
            <person name="Shiba T."/>
            <person name="Hattori M."/>
        </authorList>
    </citation>
    <scope>NUCLEOTIDE SEQUENCE [LARGE SCALE GENOMIC DNA]</scope>
    <source>
        <strain evidence="2 3">IFM 10152</strain>
    </source>
</reference>
<dbReference type="GO" id="GO:0015074">
    <property type="term" value="P:DNA integration"/>
    <property type="evidence" value="ECO:0007669"/>
    <property type="project" value="InterPro"/>
</dbReference>
<protein>
    <submittedName>
        <fullName evidence="2">Putative transposase</fullName>
    </submittedName>
</protein>
<dbReference type="Gene3D" id="3.30.420.10">
    <property type="entry name" value="Ribonuclease H-like superfamily/Ribonuclease H"/>
    <property type="match status" value="1"/>
</dbReference>
<dbReference type="EMBL" id="AP006618">
    <property type="protein sequence ID" value="BAD56910.1"/>
    <property type="molecule type" value="Genomic_DNA"/>
</dbReference>
<dbReference type="KEGG" id="nfa:NFA_20640"/>
<dbReference type="eggNOG" id="COG2801">
    <property type="taxonomic scope" value="Bacteria"/>
</dbReference>
<dbReference type="InterPro" id="IPR001584">
    <property type="entry name" value="Integrase_cat-core"/>
</dbReference>